<dbReference type="EMBL" id="CP126223">
    <property type="protein sequence ID" value="WIA23750.1"/>
    <property type="molecule type" value="Genomic_DNA"/>
</dbReference>
<evidence type="ECO:0000313" key="4">
    <source>
        <dbReference type="EMBL" id="WIA23750.1"/>
    </source>
</evidence>
<organism evidence="4 5">
    <name type="scientific">Tetradesmus obliquus</name>
    <name type="common">Green alga</name>
    <name type="synonym">Acutodesmus obliquus</name>
    <dbReference type="NCBI Taxonomy" id="3088"/>
    <lineage>
        <taxon>Eukaryota</taxon>
        <taxon>Viridiplantae</taxon>
        <taxon>Chlorophyta</taxon>
        <taxon>core chlorophytes</taxon>
        <taxon>Chlorophyceae</taxon>
        <taxon>CS clade</taxon>
        <taxon>Sphaeropleales</taxon>
        <taxon>Scenedesmaceae</taxon>
        <taxon>Tetradesmus</taxon>
    </lineage>
</organism>
<reference evidence="4 5" key="1">
    <citation type="submission" date="2023-05" db="EMBL/GenBank/DDBJ databases">
        <title>A 100% complete, gapless, phased diploid assembly of the Scenedesmus obliquus UTEX 3031 genome.</title>
        <authorList>
            <person name="Biondi T.C."/>
            <person name="Hanschen E.R."/>
            <person name="Kwon T."/>
            <person name="Eng W."/>
            <person name="Kruse C.P.S."/>
            <person name="Koehler S.I."/>
            <person name="Kunde Y."/>
            <person name="Gleasner C.D."/>
            <person name="You Mak K.T."/>
            <person name="Polle J."/>
            <person name="Hovde B.T."/>
            <person name="Starkenburg S.R."/>
        </authorList>
    </citation>
    <scope>NUCLEOTIDE SEQUENCE [LARGE SCALE GENOMIC DNA]</scope>
    <source>
        <strain evidence="4 5">DOE0152z</strain>
    </source>
</reference>
<keyword evidence="5" id="KW-1185">Reference proteome</keyword>
<evidence type="ECO:0000256" key="2">
    <source>
        <dbReference type="ARBA" id="ARBA00023157"/>
    </source>
</evidence>
<dbReference type="InterPro" id="IPR003609">
    <property type="entry name" value="Pan_app"/>
</dbReference>
<dbReference type="SMART" id="SM01411">
    <property type="entry name" value="Ephrin_rec_like"/>
    <property type="match status" value="7"/>
</dbReference>
<dbReference type="Pfam" id="PF00024">
    <property type="entry name" value="PAN_1"/>
    <property type="match status" value="1"/>
</dbReference>
<evidence type="ECO:0000259" key="3">
    <source>
        <dbReference type="SMART" id="SM00223"/>
    </source>
</evidence>
<dbReference type="Pfam" id="PF14295">
    <property type="entry name" value="PAN_4"/>
    <property type="match status" value="1"/>
</dbReference>
<dbReference type="SMART" id="SM00223">
    <property type="entry name" value="APPLE"/>
    <property type="match status" value="1"/>
</dbReference>
<name>A0ABY8URL8_TETOB</name>
<sequence length="900" mass="93789">MLLSGAAAAYASRSPTVGRSLLQGGTAYSCDAATGCTLCPEGCDTCSRASTSGNFRCTQCKADTNRVPALDGSCGCRAGSYIDTTSKKCVVCDQDNYCLGGTEAASVKTACPNSLGTKRTGAIRLADCANKPGYSYNAGSSTADPSQAICPQNTFNTGYNRLGKCSSCPGGLKTLEGLILADWPAITDTSVPDGFKKDFTDITGGTGKTTAADCLVPPGYYTTSSNKAVRCPKGEYRAGYTAVGATTSNCMKCPRGTTTYRSGSPSISYCDQLLPGHYWIGSDIASTTVLPEKYPGGATPTFSNVPAGVVTMLCPRGSYCPGWYPTSTTESGRISCTNNLWTRAAGSRTINDCRVPPGHKYVTGNGVTQCDTTKGEYSNDWRFPGLSGATTATNGVGTCDSCGSPTPSSLIIQSDNIEPLATFSVSGFTVTQATIYVPRSTRSCYIEQGEGMVLEKGIYRKVLCNGRNYGVAAKSYGVRQQPCTDCPLGMVTDSLYKNSINGGFFDPRACKTPAGFGFDGVQAVRCASGTWNDGGADPADRCKPCPEGTTTAPSSSTASDYDAATKCLYTVAGYAKQDSSWSAGKALTVCPKGTFSEGGAIISNSACTYCDKDRTTPGEGSTSASACDACPLGKGEANSADPTKCSNCKEGYFGDDNRAPNDFACKLCPGSSTFNFIYPSSNNPITVTPTTELGATSSNQCLLSFASILDANWYYKGVEATSTPASSDADCRDKCAIEPLCQFFTWDYNGSKCYLTAPTAATDGKIKVAYKVLAGTNTGDDRRRSLLAGNGTSGPKAMGSGVWSWWSDAAAGGYGTQLSLTNFPTQTIDNCLKACNDEELCAAVVFTAEADITASTATVTCNYRQGVTTLPTDGSADTSKRTMLRYRTGTAAAGVKPTGA</sequence>
<keyword evidence="2" id="KW-1015">Disulfide bond</keyword>
<feature type="domain" description="Apple" evidence="3">
    <location>
        <begin position="708"/>
        <end position="779"/>
    </location>
</feature>
<keyword evidence="1" id="KW-0677">Repeat</keyword>
<evidence type="ECO:0000313" key="5">
    <source>
        <dbReference type="Proteomes" id="UP001244341"/>
    </source>
</evidence>
<dbReference type="InterPro" id="IPR009030">
    <property type="entry name" value="Growth_fac_rcpt_cys_sf"/>
</dbReference>
<dbReference type="SUPFAM" id="SSF57184">
    <property type="entry name" value="Growth factor receptor domain"/>
    <property type="match status" value="1"/>
</dbReference>
<gene>
    <name evidence="4" type="ORF">OEZ85_000428</name>
</gene>
<dbReference type="Gene3D" id="2.10.50.10">
    <property type="entry name" value="Tumor Necrosis Factor Receptor, subunit A, domain 2"/>
    <property type="match status" value="1"/>
</dbReference>
<dbReference type="InterPro" id="IPR000177">
    <property type="entry name" value="Apple"/>
</dbReference>
<accession>A0ABY8URL8</accession>
<dbReference type="Proteomes" id="UP001244341">
    <property type="component" value="Chromosome 16b"/>
</dbReference>
<protein>
    <recommendedName>
        <fullName evidence="3">Apple domain-containing protein</fullName>
    </recommendedName>
</protein>
<evidence type="ECO:0000256" key="1">
    <source>
        <dbReference type="ARBA" id="ARBA00022737"/>
    </source>
</evidence>
<dbReference type="Gene3D" id="3.50.4.10">
    <property type="entry name" value="Hepatocyte Growth Factor"/>
    <property type="match status" value="1"/>
</dbReference>
<proteinExistence type="predicted"/>